<dbReference type="InterPro" id="IPR018640">
    <property type="entry name" value="DUF2063"/>
</dbReference>
<name>A0A080M2F0_9PROT</name>
<comment type="caution">
    <text evidence="2">The sequence shown here is derived from an EMBL/GenBank/DDBJ whole genome shotgun (WGS) entry which is preliminary data.</text>
</comment>
<evidence type="ECO:0000313" key="2">
    <source>
        <dbReference type="EMBL" id="KFB71339.1"/>
    </source>
</evidence>
<protein>
    <recommendedName>
        <fullName evidence="1">Putative DNA-binding domain-containing protein</fullName>
    </recommendedName>
</protein>
<reference evidence="2 3" key="1">
    <citation type="submission" date="2014-02" db="EMBL/GenBank/DDBJ databases">
        <title>Expanding our view of genomic diversity in Candidatus Accumulibacter clades.</title>
        <authorList>
            <person name="Skennerton C.T."/>
            <person name="Barr J.J."/>
            <person name="Slater F.R."/>
            <person name="Bond P.L."/>
            <person name="Tyson G.W."/>
        </authorList>
    </citation>
    <scope>NUCLEOTIDE SEQUENCE [LARGE SCALE GENOMIC DNA]</scope>
    <source>
        <strain evidence="3">BA-91</strain>
    </source>
</reference>
<sequence>MSTLAELQQRFQKAILLENFTPDLFAAEGALLAGGMGGIGVYLQAYRARLTAALRDNFPVLQRALGDDAFDLLARAYIDEHPSHFRSIRWFGHRLVEFLDAAPGRLPHPALLDLARMDWAMRTAFDAADAATLTRDDLAALPLQDWPLRRFRPLPSLQLIDLAWRVEPVWKALNADSEVASKEPQRLPHVLLIWRPALDCCWRSAEACEAAALQALTQAASFADCCTLIAESGVPEPAQTAAGFLQRWITEGLLAKD</sequence>
<accession>A0A080M2F0</accession>
<evidence type="ECO:0000259" key="1">
    <source>
        <dbReference type="Pfam" id="PF09836"/>
    </source>
</evidence>
<gene>
    <name evidence="2" type="ORF">AW09_003533</name>
</gene>
<feature type="domain" description="Putative DNA-binding" evidence="1">
    <location>
        <begin position="6"/>
        <end position="99"/>
    </location>
</feature>
<organism evidence="2 3">
    <name type="scientific">Candidatus Accumulibacter phosphatis</name>
    <dbReference type="NCBI Taxonomy" id="327160"/>
    <lineage>
        <taxon>Bacteria</taxon>
        <taxon>Pseudomonadati</taxon>
        <taxon>Pseudomonadota</taxon>
        <taxon>Betaproteobacteria</taxon>
        <taxon>Candidatus Accumulibacter</taxon>
    </lineage>
</organism>
<proteinExistence type="predicted"/>
<dbReference type="Gene3D" id="1.10.150.690">
    <property type="entry name" value="DUF2063"/>
    <property type="match status" value="1"/>
</dbReference>
<dbReference type="Proteomes" id="UP000020077">
    <property type="component" value="Unassembled WGS sequence"/>
</dbReference>
<evidence type="ECO:0000313" key="3">
    <source>
        <dbReference type="Proteomes" id="UP000020077"/>
    </source>
</evidence>
<dbReference type="InterPro" id="IPR044922">
    <property type="entry name" value="DUF2063_N_sf"/>
</dbReference>
<dbReference type="EMBL" id="JDVG02000559">
    <property type="protein sequence ID" value="KFB71339.1"/>
    <property type="molecule type" value="Genomic_DNA"/>
</dbReference>
<dbReference type="Pfam" id="PF09836">
    <property type="entry name" value="DUF2063"/>
    <property type="match status" value="1"/>
</dbReference>
<dbReference type="AlphaFoldDB" id="A0A080M2F0"/>